<protein>
    <recommendedName>
        <fullName evidence="2">DUF7933 domain-containing protein</fullName>
    </recommendedName>
</protein>
<proteinExistence type="predicted"/>
<evidence type="ECO:0000256" key="1">
    <source>
        <dbReference type="SAM" id="SignalP"/>
    </source>
</evidence>
<dbReference type="InterPro" id="IPR057693">
    <property type="entry name" value="DUF7933"/>
</dbReference>
<dbReference type="RefSeq" id="WP_285609183.1">
    <property type="nucleotide sequence ID" value="NZ_BSSD01000002.1"/>
</dbReference>
<dbReference type="Pfam" id="PF25564">
    <property type="entry name" value="DUF7933"/>
    <property type="match status" value="1"/>
</dbReference>
<name>A0A9W6V8B0_9PSEU</name>
<dbReference type="Proteomes" id="UP001165042">
    <property type="component" value="Unassembled WGS sequence"/>
</dbReference>
<keyword evidence="4" id="KW-1185">Reference proteome</keyword>
<feature type="signal peptide" evidence="1">
    <location>
        <begin position="1"/>
        <end position="29"/>
    </location>
</feature>
<reference evidence="3" key="1">
    <citation type="submission" date="2023-02" db="EMBL/GenBank/DDBJ databases">
        <title>Actinokineospora globicatena NBRC 15670.</title>
        <authorList>
            <person name="Ichikawa N."/>
            <person name="Sato H."/>
            <person name="Tonouchi N."/>
        </authorList>
    </citation>
    <scope>NUCLEOTIDE SEQUENCE</scope>
    <source>
        <strain evidence="3">NBRC 15670</strain>
    </source>
</reference>
<dbReference type="EMBL" id="BSSD01000002">
    <property type="protein sequence ID" value="GLW90769.1"/>
    <property type="molecule type" value="Genomic_DNA"/>
</dbReference>
<feature type="domain" description="DUF7933" evidence="2">
    <location>
        <begin position="33"/>
        <end position="144"/>
    </location>
</feature>
<evidence type="ECO:0000313" key="4">
    <source>
        <dbReference type="Proteomes" id="UP001165042"/>
    </source>
</evidence>
<accession>A0A9W6V8B0</accession>
<keyword evidence="1" id="KW-0732">Signal</keyword>
<evidence type="ECO:0000313" key="3">
    <source>
        <dbReference type="EMBL" id="GLW90769.1"/>
    </source>
</evidence>
<organism evidence="3 4">
    <name type="scientific">Actinokineospora globicatena</name>
    <dbReference type="NCBI Taxonomy" id="103729"/>
    <lineage>
        <taxon>Bacteria</taxon>
        <taxon>Bacillati</taxon>
        <taxon>Actinomycetota</taxon>
        <taxon>Actinomycetes</taxon>
        <taxon>Pseudonocardiales</taxon>
        <taxon>Pseudonocardiaceae</taxon>
        <taxon>Actinokineospora</taxon>
    </lineage>
</organism>
<gene>
    <name evidence="3" type="ORF">Aglo03_15850</name>
</gene>
<comment type="caution">
    <text evidence="3">The sequence shown here is derived from an EMBL/GenBank/DDBJ whole genome shotgun (WGS) entry which is preliminary data.</text>
</comment>
<sequence length="157" mass="15601">MFNQRRVLSAVLAMTTVAVVVASAQPAQAAPQPGLSAAYSARAVAVGTRWNLVLTVANSDTPTAVPFSFGVSLPSGITSPAAATSTCTGATITTASPGTYAVVGTIAATQPTCTVTVPVTSTTEANYATCADDITGLVGLTEPARCASIYFAAPNAS</sequence>
<dbReference type="AlphaFoldDB" id="A0A9W6V8B0"/>
<feature type="chain" id="PRO_5040744952" description="DUF7933 domain-containing protein" evidence="1">
    <location>
        <begin position="30"/>
        <end position="157"/>
    </location>
</feature>
<evidence type="ECO:0000259" key="2">
    <source>
        <dbReference type="Pfam" id="PF25564"/>
    </source>
</evidence>